<protein>
    <recommendedName>
        <fullName evidence="2">AAA+ ATPase domain-containing protein</fullName>
    </recommendedName>
</protein>
<dbReference type="Gene3D" id="3.40.50.300">
    <property type="entry name" value="P-loop containing nucleotide triphosphate hydrolases"/>
    <property type="match status" value="1"/>
</dbReference>
<accession>A0ABQ0AD91</accession>
<dbReference type="InterPro" id="IPR049945">
    <property type="entry name" value="AAA_22"/>
</dbReference>
<evidence type="ECO:0000259" key="2">
    <source>
        <dbReference type="SMART" id="SM00382"/>
    </source>
</evidence>
<feature type="domain" description="AAA+ ATPase" evidence="2">
    <location>
        <begin position="51"/>
        <end position="231"/>
    </location>
</feature>
<dbReference type="Proteomes" id="UP001465153">
    <property type="component" value="Unassembled WGS sequence"/>
</dbReference>
<dbReference type="SMART" id="SM00382">
    <property type="entry name" value="AAA"/>
    <property type="match status" value="1"/>
</dbReference>
<evidence type="ECO:0000313" key="4">
    <source>
        <dbReference type="Proteomes" id="UP001465153"/>
    </source>
</evidence>
<dbReference type="EMBL" id="BAABWN010000013">
    <property type="protein sequence ID" value="GAA6169616.1"/>
    <property type="molecule type" value="Genomic_DNA"/>
</dbReference>
<gene>
    <name evidence="3" type="ORF">NBRC116591_34270</name>
</gene>
<sequence>MWHPEYQFPEYLKEATHQEKCDYYCHGFLVEHAQLKKSKDDLNFTLFKSNQYQIVNLVGPTGVGKTELAKSVIKKVFQSAKEDNLNKGTPAVYVEVPVYGGSIFDWKGLYLRVLDSMNAPPDKLSRAMKLPQSRMAGRGYSERLRTEDQIRRHLEARIIDFGVKILIFDEIQHIFKFTAKNAEKSLDILKSLANITKCQIVLIGTYESLRNIAWSGQLSRRTENIHFHRYDWMDKKDRMDFMKAYNGLLSHIPFEISNDLVTDSAILKIYHMCCGCFGILKQTIEKSLDKHRTPRVLTLDDINASALSRKERIQIAREIQEGEEFFEDGSDEELDLLLGIKKEKSLSKGANTLPKSKTRVGSRNPKRDKVG</sequence>
<keyword evidence="4" id="KW-1185">Reference proteome</keyword>
<dbReference type="Pfam" id="PF13401">
    <property type="entry name" value="AAA_22"/>
    <property type="match status" value="1"/>
</dbReference>
<reference evidence="3 4" key="1">
    <citation type="submission" date="2024-04" db="EMBL/GenBank/DDBJ databases">
        <title>Draft genome sequence of Sessilibacter corallicola NBRC 116591.</title>
        <authorList>
            <person name="Miyakawa T."/>
            <person name="Kusuya Y."/>
            <person name="Miura T."/>
        </authorList>
    </citation>
    <scope>NUCLEOTIDE SEQUENCE [LARGE SCALE GENOMIC DNA]</scope>
    <source>
        <strain evidence="3 4">KU-00831-HH</strain>
    </source>
</reference>
<proteinExistence type="predicted"/>
<feature type="region of interest" description="Disordered" evidence="1">
    <location>
        <begin position="348"/>
        <end position="371"/>
    </location>
</feature>
<evidence type="ECO:0000313" key="3">
    <source>
        <dbReference type="EMBL" id="GAA6169616.1"/>
    </source>
</evidence>
<dbReference type="SUPFAM" id="SSF52540">
    <property type="entry name" value="P-loop containing nucleoside triphosphate hydrolases"/>
    <property type="match status" value="1"/>
</dbReference>
<organism evidence="3 4">
    <name type="scientific">Sessilibacter corallicola</name>
    <dbReference type="NCBI Taxonomy" id="2904075"/>
    <lineage>
        <taxon>Bacteria</taxon>
        <taxon>Pseudomonadati</taxon>
        <taxon>Pseudomonadota</taxon>
        <taxon>Gammaproteobacteria</taxon>
        <taxon>Cellvibrionales</taxon>
        <taxon>Cellvibrionaceae</taxon>
        <taxon>Sessilibacter</taxon>
    </lineage>
</organism>
<dbReference type="RefSeq" id="WP_353304096.1">
    <property type="nucleotide sequence ID" value="NZ_BAABWN010000013.1"/>
</dbReference>
<name>A0ABQ0AD91_9GAMM</name>
<dbReference type="InterPro" id="IPR003593">
    <property type="entry name" value="AAA+_ATPase"/>
</dbReference>
<dbReference type="InterPro" id="IPR027417">
    <property type="entry name" value="P-loop_NTPase"/>
</dbReference>
<evidence type="ECO:0000256" key="1">
    <source>
        <dbReference type="SAM" id="MobiDB-lite"/>
    </source>
</evidence>
<comment type="caution">
    <text evidence="3">The sequence shown here is derived from an EMBL/GenBank/DDBJ whole genome shotgun (WGS) entry which is preliminary data.</text>
</comment>